<dbReference type="EMBL" id="MT898061">
    <property type="protein sequence ID" value="QOS16832.1"/>
    <property type="molecule type" value="Genomic_DNA"/>
</dbReference>
<feature type="transmembrane region" description="Helical" evidence="6">
    <location>
        <begin position="9"/>
        <end position="28"/>
    </location>
</feature>
<evidence type="ECO:0000256" key="4">
    <source>
        <dbReference type="ARBA" id="ARBA00022989"/>
    </source>
</evidence>
<feature type="transmembrane region" description="Helical" evidence="6">
    <location>
        <begin position="356"/>
        <end position="373"/>
    </location>
</feature>
<feature type="transmembrane region" description="Helical" evidence="6">
    <location>
        <begin position="322"/>
        <end position="344"/>
    </location>
</feature>
<accession>A0A7M1W0Z2</accession>
<protein>
    <recommendedName>
        <fullName evidence="10">Polysaccharide biosynthesis protein</fullName>
    </recommendedName>
</protein>
<evidence type="ECO:0000256" key="5">
    <source>
        <dbReference type="ARBA" id="ARBA00023136"/>
    </source>
</evidence>
<keyword evidence="5 6" id="KW-0472">Membrane</keyword>
<dbReference type="InterPro" id="IPR050833">
    <property type="entry name" value="Poly_Biosynth_Transport"/>
</dbReference>
<dbReference type="EMBL" id="MT898166">
    <property type="protein sequence ID" value="QOS20664.1"/>
    <property type="molecule type" value="Genomic_DNA"/>
</dbReference>
<dbReference type="EMBL" id="MT898413">
    <property type="protein sequence ID" value="QOS29889.1"/>
    <property type="molecule type" value="Genomic_DNA"/>
</dbReference>
<evidence type="ECO:0000313" key="9">
    <source>
        <dbReference type="EMBL" id="QOS29889.1"/>
    </source>
</evidence>
<sequence>MVNHKKKISIINITCLVIAFIQSVIVARLLGTSIYGEVVVASSLIIFIQNVVGLRTGELVLRYYKKNSNEKYNVLRKIILIDIKMSIVLSFICLAFYFSFLGAFDVNKNYYLFFLLIIPSMICSLVFESLLICENKIYQFTKVKLFHHLIGVFLCVALIYNFHVYGYIASLVISNFLKLIVLIFITYKDFLSKGIFAGNDIRLDGFKKFTLNSYLSSSFKSGVSNLDVIILSGIVSSDKVAIYKVAKNLSAIPGGFMGSVWNAAHSKILEFSENRQYKELNKLTNSYTKLFFYMSLVFIPSAYFISEFMIKLIYGESYRDAYIPFMILMGGNFFAYAMAPFNKIFYIAHDKMEKMMFLNAFNFFFILILGYFWCDNTTSMAIIVSSALSLVSLYSKIEVLNKERYYLG</sequence>
<feature type="transmembrane region" description="Helical" evidence="6">
    <location>
        <begin position="34"/>
        <end position="57"/>
    </location>
</feature>
<evidence type="ECO:0000256" key="2">
    <source>
        <dbReference type="ARBA" id="ARBA00022475"/>
    </source>
</evidence>
<keyword evidence="3 6" id="KW-0812">Transmembrane</keyword>
<dbReference type="AlphaFoldDB" id="A0A7M1W0Z2"/>
<dbReference type="RefSeq" id="WP_062866261.1">
    <property type="nucleotide sequence ID" value="NZ_JAEPRX010000002.1"/>
</dbReference>
<evidence type="ECO:0008006" key="10">
    <source>
        <dbReference type="Google" id="ProtNLM"/>
    </source>
</evidence>
<comment type="subcellular location">
    <subcellularLocation>
        <location evidence="1">Cell membrane</location>
        <topology evidence="1">Multi-pass membrane protein</topology>
    </subcellularLocation>
</comment>
<feature type="transmembrane region" description="Helical" evidence="6">
    <location>
        <begin position="145"/>
        <end position="162"/>
    </location>
</feature>
<dbReference type="PANTHER" id="PTHR30250">
    <property type="entry name" value="PST FAMILY PREDICTED COLANIC ACID TRANSPORTER"/>
    <property type="match status" value="1"/>
</dbReference>
<evidence type="ECO:0000256" key="3">
    <source>
        <dbReference type="ARBA" id="ARBA00022692"/>
    </source>
</evidence>
<evidence type="ECO:0000256" key="6">
    <source>
        <dbReference type="SAM" id="Phobius"/>
    </source>
</evidence>
<reference evidence="8" key="1">
    <citation type="submission" date="2020-08" db="EMBL/GenBank/DDBJ databases">
        <title>Genetic structure, function and evolution of capsule biosynthesis loci in Vibrio parahaemolyticus.</title>
        <authorList>
            <person name="Li L."/>
            <person name="Bian S."/>
        </authorList>
    </citation>
    <scope>NUCLEOTIDE SEQUENCE</scope>
    <source>
        <strain evidence="8">VP361</strain>
        <strain evidence="7">VP362</strain>
        <strain evidence="9">VP400</strain>
    </source>
</reference>
<name>A0A7M1W0Z2_VIBPH</name>
<keyword evidence="4 6" id="KW-1133">Transmembrane helix</keyword>
<feature type="transmembrane region" description="Helical" evidence="6">
    <location>
        <begin position="168"/>
        <end position="187"/>
    </location>
</feature>
<dbReference type="Pfam" id="PF01943">
    <property type="entry name" value="Polysacc_synt"/>
    <property type="match status" value="1"/>
</dbReference>
<proteinExistence type="predicted"/>
<organism evidence="8">
    <name type="scientific">Vibrio parahaemolyticus</name>
    <dbReference type="NCBI Taxonomy" id="670"/>
    <lineage>
        <taxon>Bacteria</taxon>
        <taxon>Pseudomonadati</taxon>
        <taxon>Pseudomonadota</taxon>
        <taxon>Gammaproteobacteria</taxon>
        <taxon>Vibrionales</taxon>
        <taxon>Vibrionaceae</taxon>
        <taxon>Vibrio</taxon>
    </lineage>
</organism>
<feature type="transmembrane region" description="Helical" evidence="6">
    <location>
        <begin position="379"/>
        <end position="397"/>
    </location>
</feature>
<keyword evidence="2" id="KW-1003">Cell membrane</keyword>
<dbReference type="PANTHER" id="PTHR30250:SF11">
    <property type="entry name" value="O-ANTIGEN TRANSPORTER-RELATED"/>
    <property type="match status" value="1"/>
</dbReference>
<dbReference type="GO" id="GO:0005886">
    <property type="term" value="C:plasma membrane"/>
    <property type="evidence" value="ECO:0007669"/>
    <property type="project" value="UniProtKB-SubCell"/>
</dbReference>
<evidence type="ECO:0000256" key="1">
    <source>
        <dbReference type="ARBA" id="ARBA00004651"/>
    </source>
</evidence>
<gene>
    <name evidence="8" type="ORF">VP361_00013</name>
    <name evidence="7" type="ORF">VP362_00013</name>
    <name evidence="9" type="ORF">VP400_00013</name>
</gene>
<feature type="transmembrane region" description="Helical" evidence="6">
    <location>
        <begin position="290"/>
        <end position="310"/>
    </location>
</feature>
<dbReference type="InterPro" id="IPR002797">
    <property type="entry name" value="Polysacc_synth"/>
</dbReference>
<feature type="transmembrane region" description="Helical" evidence="6">
    <location>
        <begin position="78"/>
        <end position="98"/>
    </location>
</feature>
<evidence type="ECO:0000313" key="7">
    <source>
        <dbReference type="EMBL" id="QOS16832.1"/>
    </source>
</evidence>
<evidence type="ECO:0000313" key="8">
    <source>
        <dbReference type="EMBL" id="QOS20664.1"/>
    </source>
</evidence>
<feature type="transmembrane region" description="Helical" evidence="6">
    <location>
        <begin position="110"/>
        <end position="133"/>
    </location>
</feature>